<dbReference type="Pfam" id="PF07883">
    <property type="entry name" value="Cupin_2"/>
    <property type="match status" value="1"/>
</dbReference>
<dbReference type="Gene3D" id="2.60.120.10">
    <property type="entry name" value="Jelly Rolls"/>
    <property type="match status" value="1"/>
</dbReference>
<name>A0A8A0RS83_9FIRM</name>
<sequence length="111" mass="12356">MKKTLIFSENQMEWQKHPQFPGVFVKPVLKGDEGYGFRTSFIKVVPGGEILPHTHDVTEVFYFYKGKALVLANGENIEVSAGDLIIAPAGEEHGTKNLSDEDVYLLANFEA</sequence>
<reference evidence="2" key="1">
    <citation type="submission" date="2020-07" db="EMBL/GenBank/DDBJ databases">
        <title>Koleobacter methoxysyntrophicus gen. nov., sp. nov., a novel anaerobic bacterium isolated from deep subsurface oil field and proposal of Koleobacterales ord. nov. in the phylum Firmicutes.</title>
        <authorList>
            <person name="Sakamoto S."/>
            <person name="Tamaki H."/>
        </authorList>
    </citation>
    <scope>NUCLEOTIDE SEQUENCE</scope>
    <source>
        <strain evidence="2">NRmbB1</strain>
    </source>
</reference>
<evidence type="ECO:0000313" key="3">
    <source>
        <dbReference type="Proteomes" id="UP000662904"/>
    </source>
</evidence>
<evidence type="ECO:0000313" key="2">
    <source>
        <dbReference type="EMBL" id="QSQ10358.1"/>
    </source>
</evidence>
<dbReference type="PANTHER" id="PTHR43346:SF1">
    <property type="entry name" value="QUERCETIN 2,3-DIOXYGENASE-RELATED"/>
    <property type="match status" value="1"/>
</dbReference>
<accession>A0A8A0RS83</accession>
<proteinExistence type="predicted"/>
<dbReference type="PANTHER" id="PTHR43346">
    <property type="entry name" value="LIGAND BINDING DOMAIN PROTEIN, PUTATIVE (AFU_ORTHOLOGUE AFUA_6G14370)-RELATED"/>
    <property type="match status" value="1"/>
</dbReference>
<dbReference type="AlphaFoldDB" id="A0A8A0RS83"/>
<dbReference type="InterPro" id="IPR052538">
    <property type="entry name" value="Flavonoid_dioxygenase-like"/>
</dbReference>
<dbReference type="InterPro" id="IPR011051">
    <property type="entry name" value="RmlC_Cupin_sf"/>
</dbReference>
<organism evidence="2 3">
    <name type="scientific">Koleobacter methoxysyntrophicus</name>
    <dbReference type="NCBI Taxonomy" id="2751313"/>
    <lineage>
        <taxon>Bacteria</taxon>
        <taxon>Bacillati</taxon>
        <taxon>Bacillota</taxon>
        <taxon>Clostridia</taxon>
        <taxon>Koleobacterales</taxon>
        <taxon>Koleobacteraceae</taxon>
        <taxon>Koleobacter</taxon>
    </lineage>
</organism>
<dbReference type="Proteomes" id="UP000662904">
    <property type="component" value="Chromosome"/>
</dbReference>
<dbReference type="InterPro" id="IPR013096">
    <property type="entry name" value="Cupin_2"/>
</dbReference>
<dbReference type="EMBL" id="CP059066">
    <property type="protein sequence ID" value="QSQ10358.1"/>
    <property type="molecule type" value="Genomic_DNA"/>
</dbReference>
<feature type="domain" description="Cupin type-2" evidence="1">
    <location>
        <begin position="42"/>
        <end position="106"/>
    </location>
</feature>
<dbReference type="KEGG" id="kme:H0A61_02763"/>
<dbReference type="InterPro" id="IPR014710">
    <property type="entry name" value="RmlC-like_jellyroll"/>
</dbReference>
<keyword evidence="3" id="KW-1185">Reference proteome</keyword>
<gene>
    <name evidence="2" type="ORF">H0A61_02763</name>
</gene>
<dbReference type="RefSeq" id="WP_206707667.1">
    <property type="nucleotide sequence ID" value="NZ_CP059066.1"/>
</dbReference>
<evidence type="ECO:0000259" key="1">
    <source>
        <dbReference type="Pfam" id="PF07883"/>
    </source>
</evidence>
<protein>
    <recommendedName>
        <fullName evidence="1">Cupin type-2 domain-containing protein</fullName>
    </recommendedName>
</protein>
<dbReference type="SUPFAM" id="SSF51182">
    <property type="entry name" value="RmlC-like cupins"/>
    <property type="match status" value="1"/>
</dbReference>